<proteinExistence type="predicted"/>
<organism evidence="2 3">
    <name type="scientific">Ovis ammon polii</name>
    <dbReference type="NCBI Taxonomy" id="230172"/>
    <lineage>
        <taxon>Eukaryota</taxon>
        <taxon>Metazoa</taxon>
        <taxon>Chordata</taxon>
        <taxon>Craniata</taxon>
        <taxon>Vertebrata</taxon>
        <taxon>Euteleostomi</taxon>
        <taxon>Mammalia</taxon>
        <taxon>Eutheria</taxon>
        <taxon>Laurasiatheria</taxon>
        <taxon>Artiodactyla</taxon>
        <taxon>Ruminantia</taxon>
        <taxon>Pecora</taxon>
        <taxon>Bovidae</taxon>
        <taxon>Caprinae</taxon>
        <taxon>Ovis</taxon>
    </lineage>
</organism>
<name>A0AAD4Y7B7_OVIAM</name>
<dbReference type="Proteomes" id="UP001214576">
    <property type="component" value="Unassembled WGS sequence"/>
</dbReference>
<comment type="caution">
    <text evidence="2">The sequence shown here is derived from an EMBL/GenBank/DDBJ whole genome shotgun (WGS) entry which is preliminary data.</text>
</comment>
<accession>A0AAD4Y7B7</accession>
<protein>
    <submittedName>
        <fullName evidence="2">Uncharacterized protein</fullName>
    </submittedName>
</protein>
<dbReference type="AlphaFoldDB" id="A0AAD4Y7B7"/>
<feature type="region of interest" description="Disordered" evidence="1">
    <location>
        <begin position="1"/>
        <end position="20"/>
    </location>
</feature>
<evidence type="ECO:0000313" key="2">
    <source>
        <dbReference type="EMBL" id="KAI4540490.1"/>
    </source>
</evidence>
<evidence type="ECO:0000256" key="1">
    <source>
        <dbReference type="SAM" id="MobiDB-lite"/>
    </source>
</evidence>
<sequence length="176" mass="20164">MYTAEKRAPKESSDRDKEEYCDNKSTSDVWVFVRKHSIKKEHIDIRCGKISNISPGWSLESTCENGDDGQLRGAVWMDSLGPGNWLELTELGEEQGAFKDKLLEVDVTIILTFQRGYVNCQRIQREWFAKSANKYLIDIVVSLHLLMYKNIHLSSVKLAKLSFEPVMTEVSELCSK</sequence>
<gene>
    <name evidence="2" type="ORF">MG293_009531</name>
</gene>
<reference evidence="2" key="1">
    <citation type="submission" date="2022-03" db="EMBL/GenBank/DDBJ databases">
        <title>Genomic analyses of argali, domestic sheep and their hybrids provide insights into chromosomal evolution, heterosis and genetic basis of agronomic traits.</title>
        <authorList>
            <person name="Li M."/>
        </authorList>
    </citation>
    <scope>NUCLEOTIDE SEQUENCE</scope>
    <source>
        <strain evidence="2">CAU-MHL-2022a</strain>
        <tissue evidence="2">Skin</tissue>
    </source>
</reference>
<keyword evidence="3" id="KW-1185">Reference proteome</keyword>
<dbReference type="EMBL" id="JAKZEL010000009">
    <property type="protein sequence ID" value="KAI4540490.1"/>
    <property type="molecule type" value="Genomic_DNA"/>
</dbReference>
<evidence type="ECO:0000313" key="3">
    <source>
        <dbReference type="Proteomes" id="UP001214576"/>
    </source>
</evidence>